<dbReference type="PIRSF" id="PIRSF001227">
    <property type="entry name" value="Pen_acylase"/>
    <property type="match status" value="1"/>
</dbReference>
<organism evidence="5 6">
    <name type="scientific">Halovivax asiaticus JCM 14624</name>
    <dbReference type="NCBI Taxonomy" id="1227490"/>
    <lineage>
        <taxon>Archaea</taxon>
        <taxon>Methanobacteriati</taxon>
        <taxon>Methanobacteriota</taxon>
        <taxon>Stenosarchaea group</taxon>
        <taxon>Halobacteria</taxon>
        <taxon>Halobacteriales</taxon>
        <taxon>Natrialbaceae</taxon>
        <taxon>Halovivax</taxon>
    </lineage>
</organism>
<name>M0BEX2_9EURY</name>
<evidence type="ECO:0000256" key="1">
    <source>
        <dbReference type="ARBA" id="ARBA00006586"/>
    </source>
</evidence>
<dbReference type="RefSeq" id="WP_007703210.1">
    <property type="nucleotide sequence ID" value="NZ_AOIQ01000021.1"/>
</dbReference>
<dbReference type="Gene3D" id="3.60.20.10">
    <property type="entry name" value="Glutamine Phosphoribosylpyrophosphate, subunit 1, domain 1"/>
    <property type="match status" value="1"/>
</dbReference>
<dbReference type="AlphaFoldDB" id="M0BEX2"/>
<keyword evidence="6" id="KW-1185">Reference proteome</keyword>
<dbReference type="EMBL" id="AOIQ01000021">
    <property type="protein sequence ID" value="ELZ08199.1"/>
    <property type="molecule type" value="Genomic_DNA"/>
</dbReference>
<evidence type="ECO:0000313" key="5">
    <source>
        <dbReference type="EMBL" id="ELZ08199.1"/>
    </source>
</evidence>
<dbReference type="InterPro" id="IPR014395">
    <property type="entry name" value="Pen/GL7ACA/AHL_acylase"/>
</dbReference>
<dbReference type="PATRIC" id="fig|1227490.4.peg.2583"/>
<reference evidence="5 6" key="1">
    <citation type="journal article" date="2014" name="PLoS Genet.">
        <title>Phylogenetically driven sequencing of extremely halophilic archaea reveals strategies for static and dynamic osmo-response.</title>
        <authorList>
            <person name="Becker E.A."/>
            <person name="Seitzer P.M."/>
            <person name="Tritt A."/>
            <person name="Larsen D."/>
            <person name="Krusor M."/>
            <person name="Yao A.I."/>
            <person name="Wu D."/>
            <person name="Madern D."/>
            <person name="Eisen J.A."/>
            <person name="Darling A.E."/>
            <person name="Facciotti M.T."/>
        </authorList>
    </citation>
    <scope>NUCLEOTIDE SEQUENCE [LARGE SCALE GENOMIC DNA]</scope>
    <source>
        <strain evidence="5 6">JCM 14624</strain>
    </source>
</reference>
<dbReference type="PANTHER" id="PTHR34218">
    <property type="entry name" value="PEPTIDASE S45 PENICILLIN AMIDASE"/>
    <property type="match status" value="1"/>
</dbReference>
<dbReference type="Gene3D" id="2.30.120.10">
    <property type="match status" value="1"/>
</dbReference>
<evidence type="ECO:0000256" key="3">
    <source>
        <dbReference type="ARBA" id="ARBA00023145"/>
    </source>
</evidence>
<keyword evidence="2" id="KW-0378">Hydrolase</keyword>
<dbReference type="STRING" id="1227490.C479_12698"/>
<feature type="region of interest" description="Disordered" evidence="4">
    <location>
        <begin position="233"/>
        <end position="309"/>
    </location>
</feature>
<dbReference type="GO" id="GO:0016811">
    <property type="term" value="F:hydrolase activity, acting on carbon-nitrogen (but not peptide) bonds, in linear amides"/>
    <property type="evidence" value="ECO:0007669"/>
    <property type="project" value="InterPro"/>
</dbReference>
<keyword evidence="3" id="KW-0865">Zymogen</keyword>
<proteinExistence type="inferred from homology"/>
<comment type="caution">
    <text evidence="5">The sequence shown here is derived from an EMBL/GenBank/DDBJ whole genome shotgun (WGS) entry which is preliminary data.</text>
</comment>
<dbReference type="MEROPS" id="S45.003"/>
<gene>
    <name evidence="5" type="ORF">C479_12698</name>
</gene>
<evidence type="ECO:0000256" key="4">
    <source>
        <dbReference type="SAM" id="MobiDB-lite"/>
    </source>
</evidence>
<evidence type="ECO:0000256" key="2">
    <source>
        <dbReference type="ARBA" id="ARBA00022801"/>
    </source>
</evidence>
<sequence length="852" mass="92378">MSENTTRRALLATVLGAGTVGLAASDVGSLLEKFAPLSGDTWDAVDRDVSGEATNPYGSATIKRDDVGIPHVEAEDERAAYFAVGYVQGFDRLFQLDIQRRQLRGQLSEIAGEATVESDEFHVKMDFVGAAEATWDRMAETSHAPLVRAFADGVNAAIENEELLIEFQVLGHEPAPWTPVDTILLEKQIAWTLTGNFDALRRERLTDALGAEIVSDLFPTTYDHDVPVLRPGDDALGDVGGVGGTTARQSEPASRRLRTGSAAQPNADQTSGTGPSDGDSSTGETGQSDRPGSTSETSSSASDDSTNGSDELVDWLAQFESPPGVGSNSWVVSGEYTDSGTPIVANDPHLSLMTPPIWYEQHVVTSETNVRGVTFPGVPFVIIGANEDGAWGFTNVGADVLDCYRYELDEDGSRYRYQGEWREFDTEEHEIAVADGENRTVTVRKTVHGPFLEREGEHVGVAWTGLTATRTSQSIYEIGRSEGLDDVLDSLETFDEPTQNVVYADADGRTCYYTTGQLPQRTIDGEPVRGDRIFDGSAGEAEWAGYEPYGEATWEGFVPFDEKPHAIDPDRLATANQRVADDPTHYVGTAYAAPYRGGRIYDRLDELTAEGATTLDDHAAVQTDRVDPRAAQLVPALVAAVDRVAEEGDRRIVEASDLLDDWDYEMAPDSEAALVFARWVDNLVETVCEPRFEDAGLDDSDYPSDWAVATLPADSQLFESMSRTATLIGALEATLSELDGAEWETYGDYNTTAPIEHPFGGQAAFLNYDVHPIGGSRATINNYRVDSAVGSSTRLLAHPGGEARTILPGGNSGDYSSDHYDDQFEEWIAGEYRLLTLDIVGETIVSFEGESS</sequence>
<dbReference type="InterPro" id="IPR043146">
    <property type="entry name" value="Penicillin_amidase_N_B-knob"/>
</dbReference>
<dbReference type="CDD" id="cd03747">
    <property type="entry name" value="Ntn_PGA_like"/>
    <property type="match status" value="1"/>
</dbReference>
<dbReference type="InterPro" id="IPR029055">
    <property type="entry name" value="Ntn_hydrolases_N"/>
</dbReference>
<dbReference type="InterPro" id="IPR023343">
    <property type="entry name" value="Penicillin_amidase_dom1"/>
</dbReference>
<dbReference type="Gene3D" id="1.10.439.10">
    <property type="entry name" value="Penicillin Amidohydrolase, domain 1"/>
    <property type="match status" value="1"/>
</dbReference>
<evidence type="ECO:0000313" key="6">
    <source>
        <dbReference type="Proteomes" id="UP000011560"/>
    </source>
</evidence>
<feature type="compositionally biased region" description="Low complexity" evidence="4">
    <location>
        <begin position="268"/>
        <end position="309"/>
    </location>
</feature>
<dbReference type="OrthoDB" id="56056at2157"/>
<comment type="similarity">
    <text evidence="1">Belongs to the peptidase S45 family.</text>
</comment>
<dbReference type="InterPro" id="IPR043147">
    <property type="entry name" value="Penicillin_amidase_A-knob"/>
</dbReference>
<dbReference type="Gene3D" id="1.10.1400.10">
    <property type="match status" value="1"/>
</dbReference>
<dbReference type="PANTHER" id="PTHR34218:SF4">
    <property type="entry name" value="ACYL-HOMOSERINE LACTONE ACYLASE QUIP"/>
    <property type="match status" value="1"/>
</dbReference>
<dbReference type="InterPro" id="IPR002692">
    <property type="entry name" value="S45"/>
</dbReference>
<dbReference type="Pfam" id="PF01804">
    <property type="entry name" value="Penicil_amidase"/>
    <property type="match status" value="1"/>
</dbReference>
<accession>M0BEX2</accession>
<dbReference type="GO" id="GO:0017000">
    <property type="term" value="P:antibiotic biosynthetic process"/>
    <property type="evidence" value="ECO:0007669"/>
    <property type="project" value="InterPro"/>
</dbReference>
<dbReference type="Proteomes" id="UP000011560">
    <property type="component" value="Unassembled WGS sequence"/>
</dbReference>
<protein>
    <submittedName>
        <fullName evidence="5">Peptidase S45 penicillin amidase</fullName>
    </submittedName>
</protein>
<dbReference type="SUPFAM" id="SSF56235">
    <property type="entry name" value="N-terminal nucleophile aminohydrolases (Ntn hydrolases)"/>
    <property type="match status" value="1"/>
</dbReference>